<accession>A0A5A7QM84</accession>
<gene>
    <name evidence="1" type="ORF">STAS_23028</name>
</gene>
<dbReference type="EMBL" id="BKCP01007404">
    <property type="protein sequence ID" value="GER46038.1"/>
    <property type="molecule type" value="Genomic_DNA"/>
</dbReference>
<dbReference type="Proteomes" id="UP000325081">
    <property type="component" value="Unassembled WGS sequence"/>
</dbReference>
<organism evidence="1 2">
    <name type="scientific">Striga asiatica</name>
    <name type="common">Asiatic witchweed</name>
    <name type="synonym">Buchnera asiatica</name>
    <dbReference type="NCBI Taxonomy" id="4170"/>
    <lineage>
        <taxon>Eukaryota</taxon>
        <taxon>Viridiplantae</taxon>
        <taxon>Streptophyta</taxon>
        <taxon>Embryophyta</taxon>
        <taxon>Tracheophyta</taxon>
        <taxon>Spermatophyta</taxon>
        <taxon>Magnoliopsida</taxon>
        <taxon>eudicotyledons</taxon>
        <taxon>Gunneridae</taxon>
        <taxon>Pentapetalae</taxon>
        <taxon>asterids</taxon>
        <taxon>lamiids</taxon>
        <taxon>Lamiales</taxon>
        <taxon>Orobanchaceae</taxon>
        <taxon>Buchnereae</taxon>
        <taxon>Striga</taxon>
    </lineage>
</organism>
<evidence type="ECO:0000313" key="2">
    <source>
        <dbReference type="Proteomes" id="UP000325081"/>
    </source>
</evidence>
<dbReference type="AlphaFoldDB" id="A0A5A7QM84"/>
<dbReference type="NCBIfam" id="TIGR01571">
    <property type="entry name" value="A_thal_Cys_rich"/>
    <property type="match status" value="1"/>
</dbReference>
<name>A0A5A7QM84_STRAF</name>
<comment type="caution">
    <text evidence="1">The sequence shown here is derived from an EMBL/GenBank/DDBJ whole genome shotgun (WGS) entry which is preliminary data.</text>
</comment>
<evidence type="ECO:0000313" key="1">
    <source>
        <dbReference type="EMBL" id="GER46038.1"/>
    </source>
</evidence>
<sequence length="179" mass="19581">FVHPISINRAREPRKSAVLSRGRVCEDRRRLRTMAEPENGRLGGGGGEAADGCCGGAQGEWGKLNWGNGEDDFAADYYLYGGGVPRMWEGELVNDCLDDRRIALQSTCCPCYSFGKNVKRAGLGSCFLQKMHLSVLGHFFCALSWSISGISPYADEEKGGDSSIDDCIYHLICPRCTLC</sequence>
<keyword evidence="2" id="KW-1185">Reference proteome</keyword>
<dbReference type="InterPro" id="IPR006461">
    <property type="entry name" value="PLAC_motif_containing"/>
</dbReference>
<feature type="non-terminal residue" evidence="1">
    <location>
        <position position="179"/>
    </location>
</feature>
<reference evidence="2" key="1">
    <citation type="journal article" date="2019" name="Curr. Biol.">
        <title>Genome Sequence of Striga asiatica Provides Insight into the Evolution of Plant Parasitism.</title>
        <authorList>
            <person name="Yoshida S."/>
            <person name="Kim S."/>
            <person name="Wafula E.K."/>
            <person name="Tanskanen J."/>
            <person name="Kim Y.M."/>
            <person name="Honaas L."/>
            <person name="Yang Z."/>
            <person name="Spallek T."/>
            <person name="Conn C.E."/>
            <person name="Ichihashi Y."/>
            <person name="Cheong K."/>
            <person name="Cui S."/>
            <person name="Der J.P."/>
            <person name="Gundlach H."/>
            <person name="Jiao Y."/>
            <person name="Hori C."/>
            <person name="Ishida J.K."/>
            <person name="Kasahara H."/>
            <person name="Kiba T."/>
            <person name="Kim M.S."/>
            <person name="Koo N."/>
            <person name="Laohavisit A."/>
            <person name="Lee Y.H."/>
            <person name="Lumba S."/>
            <person name="McCourt P."/>
            <person name="Mortimer J.C."/>
            <person name="Mutuku J.M."/>
            <person name="Nomura T."/>
            <person name="Sasaki-Sekimoto Y."/>
            <person name="Seto Y."/>
            <person name="Wang Y."/>
            <person name="Wakatake T."/>
            <person name="Sakakibara H."/>
            <person name="Demura T."/>
            <person name="Yamaguchi S."/>
            <person name="Yoneyama K."/>
            <person name="Manabe R.I."/>
            <person name="Nelson D.C."/>
            <person name="Schulman A.H."/>
            <person name="Timko M.P."/>
            <person name="dePamphilis C.W."/>
            <person name="Choi D."/>
            <person name="Shirasu K."/>
        </authorList>
    </citation>
    <scope>NUCLEOTIDE SEQUENCE [LARGE SCALE GENOMIC DNA]</scope>
    <source>
        <strain evidence="2">cv. UVA1</strain>
    </source>
</reference>
<protein>
    <submittedName>
        <fullName evidence="1">PLAC8 family protein</fullName>
    </submittedName>
</protein>
<dbReference type="OrthoDB" id="1045822at2759"/>
<proteinExistence type="predicted"/>
<feature type="non-terminal residue" evidence="1">
    <location>
        <position position="1"/>
    </location>
</feature>